<accession>A0A7K0DJG0</accession>
<protein>
    <recommendedName>
        <fullName evidence="3">HTH tetR-type domain-containing protein</fullName>
    </recommendedName>
</protein>
<evidence type="ECO:0000313" key="5">
    <source>
        <dbReference type="Proteomes" id="UP000431401"/>
    </source>
</evidence>
<dbReference type="PANTHER" id="PTHR30055:SF209">
    <property type="entry name" value="POSSIBLE TRANSCRIPTIONAL REGULATORY PROTEIN (PROBABLY TETR-FAMILY)"/>
    <property type="match status" value="1"/>
</dbReference>
<dbReference type="GO" id="GO:0000976">
    <property type="term" value="F:transcription cis-regulatory region binding"/>
    <property type="evidence" value="ECO:0007669"/>
    <property type="project" value="TreeGrafter"/>
</dbReference>
<evidence type="ECO:0000256" key="1">
    <source>
        <dbReference type="ARBA" id="ARBA00023125"/>
    </source>
</evidence>
<reference evidence="4 5" key="1">
    <citation type="submission" date="2019-10" db="EMBL/GenBank/DDBJ databases">
        <title>Nocardia macrotermitis sp. nov. and Nocardia aurantia sp. nov., isolated from the gut of fungus growing-termite Macrotermes natalensis.</title>
        <authorList>
            <person name="Benndorf R."/>
            <person name="Schwitalla J."/>
            <person name="Martin K."/>
            <person name="De Beer W."/>
            <person name="Kaster A.-K."/>
            <person name="Vollmers J."/>
            <person name="Poulsen M."/>
            <person name="Beemelmanns C."/>
        </authorList>
    </citation>
    <scope>NUCLEOTIDE SEQUENCE [LARGE SCALE GENOMIC DNA]</scope>
    <source>
        <strain evidence="4 5">RB56</strain>
    </source>
</reference>
<dbReference type="SUPFAM" id="SSF48498">
    <property type="entry name" value="Tetracyclin repressor-like, C-terminal domain"/>
    <property type="match status" value="1"/>
</dbReference>
<sequence length="228" mass="24744">MSQVPQLDDGPESVDPRRARSRDRLLAAATQLLTSGGVEAVTVDAVTRASKVARTTLYRNFGNSAGLLAAAFERLLPQVVPPAPDGTLEQQLTELLTSQAAAIEQAPMQLSTLAWMGLGLGPTSTATVEDPSPMVKSLRASVIEHYRVPFDRVLETPSARAELGDHDRIFVFAQLLGPIIFMKLTGLRTVTPEDCARIVRDFLAAQRVLRDSQHEVGEPVPVELDPDR</sequence>
<dbReference type="SUPFAM" id="SSF46689">
    <property type="entry name" value="Homeodomain-like"/>
    <property type="match status" value="1"/>
</dbReference>
<evidence type="ECO:0000313" key="4">
    <source>
        <dbReference type="EMBL" id="MQY25711.1"/>
    </source>
</evidence>
<comment type="caution">
    <text evidence="4">The sequence shown here is derived from an EMBL/GenBank/DDBJ whole genome shotgun (WGS) entry which is preliminary data.</text>
</comment>
<dbReference type="GO" id="GO:0003700">
    <property type="term" value="F:DNA-binding transcription factor activity"/>
    <property type="evidence" value="ECO:0007669"/>
    <property type="project" value="TreeGrafter"/>
</dbReference>
<dbReference type="InterPro" id="IPR050109">
    <property type="entry name" value="HTH-type_TetR-like_transc_reg"/>
</dbReference>
<dbReference type="Gene3D" id="1.10.357.10">
    <property type="entry name" value="Tetracycline Repressor, domain 2"/>
    <property type="match status" value="1"/>
</dbReference>
<dbReference type="EMBL" id="WEGI01000002">
    <property type="protein sequence ID" value="MQY25711.1"/>
    <property type="molecule type" value="Genomic_DNA"/>
</dbReference>
<dbReference type="InterPro" id="IPR009057">
    <property type="entry name" value="Homeodomain-like_sf"/>
</dbReference>
<feature type="DNA-binding region" description="H-T-H motif" evidence="2">
    <location>
        <begin position="42"/>
        <end position="61"/>
    </location>
</feature>
<dbReference type="RefSeq" id="WP_319942624.1">
    <property type="nucleotide sequence ID" value="NZ_WEGI01000002.1"/>
</dbReference>
<keyword evidence="5" id="KW-1185">Reference proteome</keyword>
<dbReference type="PROSITE" id="PS50977">
    <property type="entry name" value="HTH_TETR_2"/>
    <property type="match status" value="1"/>
</dbReference>
<evidence type="ECO:0000256" key="2">
    <source>
        <dbReference type="PROSITE-ProRule" id="PRU00335"/>
    </source>
</evidence>
<name>A0A7K0DJG0_9NOCA</name>
<dbReference type="Proteomes" id="UP000431401">
    <property type="component" value="Unassembled WGS sequence"/>
</dbReference>
<dbReference type="InterPro" id="IPR001647">
    <property type="entry name" value="HTH_TetR"/>
</dbReference>
<dbReference type="Gene3D" id="1.10.10.60">
    <property type="entry name" value="Homeodomain-like"/>
    <property type="match status" value="1"/>
</dbReference>
<dbReference type="AlphaFoldDB" id="A0A7K0DJG0"/>
<evidence type="ECO:0000259" key="3">
    <source>
        <dbReference type="PROSITE" id="PS50977"/>
    </source>
</evidence>
<gene>
    <name evidence="4" type="ORF">NRB56_12680</name>
</gene>
<dbReference type="Pfam" id="PF00440">
    <property type="entry name" value="TetR_N"/>
    <property type="match status" value="1"/>
</dbReference>
<keyword evidence="1 2" id="KW-0238">DNA-binding</keyword>
<organism evidence="4 5">
    <name type="scientific">Nocardia aurantia</name>
    <dbReference type="NCBI Taxonomy" id="2585199"/>
    <lineage>
        <taxon>Bacteria</taxon>
        <taxon>Bacillati</taxon>
        <taxon>Actinomycetota</taxon>
        <taxon>Actinomycetes</taxon>
        <taxon>Mycobacteriales</taxon>
        <taxon>Nocardiaceae</taxon>
        <taxon>Nocardia</taxon>
    </lineage>
</organism>
<dbReference type="PANTHER" id="PTHR30055">
    <property type="entry name" value="HTH-TYPE TRANSCRIPTIONAL REGULATOR RUTR"/>
    <property type="match status" value="1"/>
</dbReference>
<proteinExistence type="predicted"/>
<dbReference type="InterPro" id="IPR036271">
    <property type="entry name" value="Tet_transcr_reg_TetR-rel_C_sf"/>
</dbReference>
<feature type="domain" description="HTH tetR-type" evidence="3">
    <location>
        <begin position="19"/>
        <end position="79"/>
    </location>
</feature>